<keyword evidence="3" id="KW-1185">Reference proteome</keyword>
<feature type="non-terminal residue" evidence="2">
    <location>
        <position position="138"/>
    </location>
</feature>
<evidence type="ECO:0000313" key="3">
    <source>
        <dbReference type="Proteomes" id="UP000591131"/>
    </source>
</evidence>
<organism evidence="2 3">
    <name type="scientific">Perkinsus chesapeaki</name>
    <name type="common">Clam parasite</name>
    <name type="synonym">Perkinsus andrewsi</name>
    <dbReference type="NCBI Taxonomy" id="330153"/>
    <lineage>
        <taxon>Eukaryota</taxon>
        <taxon>Sar</taxon>
        <taxon>Alveolata</taxon>
        <taxon>Perkinsozoa</taxon>
        <taxon>Perkinsea</taxon>
        <taxon>Perkinsida</taxon>
        <taxon>Perkinsidae</taxon>
        <taxon>Perkinsus</taxon>
    </lineage>
</organism>
<evidence type="ECO:0000256" key="1">
    <source>
        <dbReference type="SAM" id="MobiDB-lite"/>
    </source>
</evidence>
<evidence type="ECO:0000313" key="2">
    <source>
        <dbReference type="EMBL" id="KAF4646445.1"/>
    </source>
</evidence>
<feature type="compositionally biased region" description="Basic and acidic residues" evidence="1">
    <location>
        <begin position="28"/>
        <end position="39"/>
    </location>
</feature>
<protein>
    <submittedName>
        <fullName evidence="2">Uncharacterized protein</fullName>
    </submittedName>
</protein>
<dbReference type="EMBL" id="JAAPAO010003459">
    <property type="protein sequence ID" value="KAF4646445.1"/>
    <property type="molecule type" value="Genomic_DNA"/>
</dbReference>
<dbReference type="AlphaFoldDB" id="A0A7J6KGB1"/>
<feature type="region of interest" description="Disordered" evidence="1">
    <location>
        <begin position="28"/>
        <end position="68"/>
    </location>
</feature>
<dbReference type="OrthoDB" id="10562951at2759"/>
<gene>
    <name evidence="2" type="ORF">FOL47_006227</name>
</gene>
<dbReference type="Proteomes" id="UP000591131">
    <property type="component" value="Unassembled WGS sequence"/>
</dbReference>
<accession>A0A7J6KGB1</accession>
<comment type="caution">
    <text evidence="2">The sequence shown here is derived from an EMBL/GenBank/DDBJ whole genome shotgun (WGS) entry which is preliminary data.</text>
</comment>
<proteinExistence type="predicted"/>
<reference evidence="2 3" key="1">
    <citation type="submission" date="2020-04" db="EMBL/GenBank/DDBJ databases">
        <title>Perkinsus chesapeaki whole genome sequence.</title>
        <authorList>
            <person name="Bogema D.R."/>
        </authorList>
    </citation>
    <scope>NUCLEOTIDE SEQUENCE [LARGE SCALE GENOMIC DNA]</scope>
    <source>
        <strain evidence="2">ATCC PRA-425</strain>
    </source>
</reference>
<sequence length="138" mass="15736">LEEEVQQLRNAMREMKEMIETLALERRVGRTQGETERISRGYASSEFDSLLSEDDSRENDIPSNAGQFNHVPAVAPFSDSQLHSPLSQVYKERVRKECSKLAEKSETFTGKSSQDLTVASLHRDIIETSEDHGWDELH</sequence>
<feature type="non-terminal residue" evidence="2">
    <location>
        <position position="1"/>
    </location>
</feature>
<name>A0A7J6KGB1_PERCH</name>